<dbReference type="InterPro" id="IPR000917">
    <property type="entry name" value="Sulfatase_N"/>
</dbReference>
<evidence type="ECO:0000313" key="4">
    <source>
        <dbReference type="EMBL" id="QDV05401.1"/>
    </source>
</evidence>
<dbReference type="AlphaFoldDB" id="A0A518EMW3"/>
<name>A0A518EMW3_9BACT</name>
<feature type="domain" description="Sulfatase N-terminal" evidence="3">
    <location>
        <begin position="89"/>
        <end position="427"/>
    </location>
</feature>
<dbReference type="InterPro" id="IPR050738">
    <property type="entry name" value="Sulfatase"/>
</dbReference>
<organism evidence="4 5">
    <name type="scientific">Saltatorellus ferox</name>
    <dbReference type="NCBI Taxonomy" id="2528018"/>
    <lineage>
        <taxon>Bacteria</taxon>
        <taxon>Pseudomonadati</taxon>
        <taxon>Planctomycetota</taxon>
        <taxon>Planctomycetia</taxon>
        <taxon>Planctomycetia incertae sedis</taxon>
        <taxon>Saltatorellus</taxon>
    </lineage>
</organism>
<dbReference type="PANTHER" id="PTHR42693">
    <property type="entry name" value="ARYLSULFATASE FAMILY MEMBER"/>
    <property type="match status" value="1"/>
</dbReference>
<dbReference type="Proteomes" id="UP000320390">
    <property type="component" value="Chromosome"/>
</dbReference>
<protein>
    <submittedName>
        <fullName evidence="4">Arylsulfatase</fullName>
        <ecNumber evidence="4">3.1.6.1</ecNumber>
    </submittedName>
</protein>
<accession>A0A518EMW3</accession>
<dbReference type="Pfam" id="PF00884">
    <property type="entry name" value="Sulfatase"/>
    <property type="match status" value="1"/>
</dbReference>
<evidence type="ECO:0000256" key="1">
    <source>
        <dbReference type="ARBA" id="ARBA00008779"/>
    </source>
</evidence>
<gene>
    <name evidence="4" type="ORF">Poly30_08980</name>
</gene>
<dbReference type="EMBL" id="CP036434">
    <property type="protein sequence ID" value="QDV05401.1"/>
    <property type="molecule type" value="Genomic_DNA"/>
</dbReference>
<dbReference type="SUPFAM" id="SSF53649">
    <property type="entry name" value="Alkaline phosphatase-like"/>
    <property type="match status" value="1"/>
</dbReference>
<sequence length="579" mass="63028">MGESAGRTVKLEGASLARRPRGQGRTTARACMLVVLMASGSRIGRTERVAPGGSLSGLLGFLMAVAGWAISCAGSAAPPEQDDLPHGIKHVVVISVDTLRADFLSCYGHEYVKSPTIDGFEEEGVRFSQVMSAAPTTLASHTSLFTGKYPHSHGVPRNGYEVPEANEMLAEVLARFGFTTAGFVGAAPLDTDVMFHQGFEEYDAQFTLVEDVREGIYQRSAPEVNAAALAWLDEIDLKRHDRLFLFLHYFDVHAPYSVPAPFGGMYSSHASDHGALAAIDTSMEGFKVVRKELMEEARRLSPGKQRQPPEEGFAERLRESGSAAVRAADAMIAEYAAGVTWTDHHLGELFVALKARGLWEETLIVITADHGETLYDHTNLFNHGNSVFASETHVPLLVRFPGGQFAGRTIDAPVSNVDVMPTVLDLLELPAPTEVEGVSLKPLIEGEALDRGPIFSEATKPYDKLNFNADPLWKNQGKYQAVRVGRYKYLFRLPDNKFRLYDMESDPDEEKNLLREGADAPAGVKAIEERLDGILRGWRASAAPLAAEQSLSDSQRRALEALGYSGAGDVDGNGGPERK</sequence>
<dbReference type="Gene3D" id="3.40.720.10">
    <property type="entry name" value="Alkaline Phosphatase, subunit A"/>
    <property type="match status" value="1"/>
</dbReference>
<evidence type="ECO:0000259" key="3">
    <source>
        <dbReference type="Pfam" id="PF00884"/>
    </source>
</evidence>
<dbReference type="PANTHER" id="PTHR42693:SF33">
    <property type="entry name" value="ARYLSULFATASE"/>
    <property type="match status" value="1"/>
</dbReference>
<feature type="region of interest" description="Disordered" evidence="2">
    <location>
        <begin position="1"/>
        <end position="23"/>
    </location>
</feature>
<evidence type="ECO:0000256" key="2">
    <source>
        <dbReference type="SAM" id="MobiDB-lite"/>
    </source>
</evidence>
<dbReference type="EC" id="3.1.6.1" evidence="4"/>
<evidence type="ECO:0000313" key="5">
    <source>
        <dbReference type="Proteomes" id="UP000320390"/>
    </source>
</evidence>
<proteinExistence type="inferred from homology"/>
<keyword evidence="5" id="KW-1185">Reference proteome</keyword>
<reference evidence="4 5" key="1">
    <citation type="submission" date="2019-02" db="EMBL/GenBank/DDBJ databases">
        <title>Deep-cultivation of Planctomycetes and their phenomic and genomic characterization uncovers novel biology.</title>
        <authorList>
            <person name="Wiegand S."/>
            <person name="Jogler M."/>
            <person name="Boedeker C."/>
            <person name="Pinto D."/>
            <person name="Vollmers J."/>
            <person name="Rivas-Marin E."/>
            <person name="Kohn T."/>
            <person name="Peeters S.H."/>
            <person name="Heuer A."/>
            <person name="Rast P."/>
            <person name="Oberbeckmann S."/>
            <person name="Bunk B."/>
            <person name="Jeske O."/>
            <person name="Meyerdierks A."/>
            <person name="Storesund J.E."/>
            <person name="Kallscheuer N."/>
            <person name="Luecker S."/>
            <person name="Lage O.M."/>
            <person name="Pohl T."/>
            <person name="Merkel B.J."/>
            <person name="Hornburger P."/>
            <person name="Mueller R.-W."/>
            <person name="Bruemmer F."/>
            <person name="Labrenz M."/>
            <person name="Spormann A.M."/>
            <person name="Op den Camp H."/>
            <person name="Overmann J."/>
            <person name="Amann R."/>
            <person name="Jetten M.S.M."/>
            <person name="Mascher T."/>
            <person name="Medema M.H."/>
            <person name="Devos D.P."/>
            <person name="Kaster A.-K."/>
            <person name="Ovreas L."/>
            <person name="Rohde M."/>
            <person name="Galperin M.Y."/>
            <person name="Jogler C."/>
        </authorList>
    </citation>
    <scope>NUCLEOTIDE SEQUENCE [LARGE SCALE GENOMIC DNA]</scope>
    <source>
        <strain evidence="4 5">Poly30</strain>
    </source>
</reference>
<comment type="similarity">
    <text evidence="1">Belongs to the sulfatase family.</text>
</comment>
<dbReference type="GO" id="GO:0004065">
    <property type="term" value="F:arylsulfatase activity"/>
    <property type="evidence" value="ECO:0007669"/>
    <property type="project" value="UniProtKB-EC"/>
</dbReference>
<keyword evidence="4" id="KW-0378">Hydrolase</keyword>
<dbReference type="CDD" id="cd16148">
    <property type="entry name" value="sulfatase_like"/>
    <property type="match status" value="1"/>
</dbReference>
<dbReference type="InterPro" id="IPR017850">
    <property type="entry name" value="Alkaline_phosphatase_core_sf"/>
</dbReference>